<comment type="subunit">
    <text evidence="5 6">Part of the 30S ribosomal subunit. Contacts proteins S5 and S12.</text>
</comment>
<reference evidence="8 9" key="1">
    <citation type="submission" date="2019-09" db="EMBL/GenBank/DDBJ databases">
        <title>Ecophysiology of the spiral-shaped methanotroph Methylospira mobilis as revealed by the complete genome sequence.</title>
        <authorList>
            <person name="Oshkin I.Y."/>
            <person name="Dedysh S.N."/>
            <person name="Miroshnikov K."/>
            <person name="Danilova O.V."/>
            <person name="Hakobyan A."/>
            <person name="Liesack W."/>
        </authorList>
    </citation>
    <scope>NUCLEOTIDE SEQUENCE [LARGE SCALE GENOMIC DNA]</scope>
    <source>
        <strain evidence="8 9">Shm1</strain>
    </source>
</reference>
<dbReference type="InterPro" id="IPR035987">
    <property type="entry name" value="Ribosomal_uS8_sf"/>
</dbReference>
<gene>
    <name evidence="6 8" type="primary">rpsH</name>
    <name evidence="8" type="ORF">F6R98_14295</name>
</gene>
<evidence type="ECO:0000256" key="5">
    <source>
        <dbReference type="ARBA" id="ARBA00046740"/>
    </source>
</evidence>
<evidence type="ECO:0000256" key="3">
    <source>
        <dbReference type="ARBA" id="ARBA00023274"/>
    </source>
</evidence>
<keyword evidence="3 6" id="KW-0687">Ribonucleoprotein</keyword>
<dbReference type="EMBL" id="CP044205">
    <property type="protein sequence ID" value="QFY43648.1"/>
    <property type="molecule type" value="Genomic_DNA"/>
</dbReference>
<dbReference type="KEGG" id="mmob:F6R98_14295"/>
<dbReference type="GO" id="GO:0005840">
    <property type="term" value="C:ribosome"/>
    <property type="evidence" value="ECO:0007669"/>
    <property type="project" value="UniProtKB-KW"/>
</dbReference>
<keyword evidence="6" id="KW-0694">RNA-binding</keyword>
<keyword evidence="2 6" id="KW-0689">Ribosomal protein</keyword>
<organism evidence="8 9">
    <name type="scientific">Candidatus Methylospira mobilis</name>
    <dbReference type="NCBI Taxonomy" id="1808979"/>
    <lineage>
        <taxon>Bacteria</taxon>
        <taxon>Pseudomonadati</taxon>
        <taxon>Pseudomonadota</taxon>
        <taxon>Gammaproteobacteria</taxon>
        <taxon>Methylococcales</taxon>
        <taxon>Methylococcaceae</taxon>
        <taxon>Candidatus Methylospira</taxon>
    </lineage>
</organism>
<evidence type="ECO:0000256" key="6">
    <source>
        <dbReference type="HAMAP-Rule" id="MF_01302"/>
    </source>
</evidence>
<dbReference type="Gene3D" id="3.30.1490.10">
    <property type="match status" value="1"/>
</dbReference>
<dbReference type="InterPro" id="IPR000630">
    <property type="entry name" value="Ribosomal_uS8"/>
</dbReference>
<dbReference type="PANTHER" id="PTHR11758">
    <property type="entry name" value="40S RIBOSOMAL PROTEIN S15A"/>
    <property type="match status" value="1"/>
</dbReference>
<dbReference type="GO" id="GO:1990904">
    <property type="term" value="C:ribonucleoprotein complex"/>
    <property type="evidence" value="ECO:0007669"/>
    <property type="project" value="UniProtKB-KW"/>
</dbReference>
<dbReference type="FunFam" id="3.30.1490.10:FF:000001">
    <property type="entry name" value="30S ribosomal protein S8"/>
    <property type="match status" value="1"/>
</dbReference>
<evidence type="ECO:0000313" key="8">
    <source>
        <dbReference type="EMBL" id="QFY43648.1"/>
    </source>
</evidence>
<dbReference type="PROSITE" id="PS00053">
    <property type="entry name" value="RIBOSOMAL_S8"/>
    <property type="match status" value="1"/>
</dbReference>
<keyword evidence="6" id="KW-0699">rRNA-binding</keyword>
<evidence type="ECO:0000313" key="9">
    <source>
        <dbReference type="Proteomes" id="UP000325755"/>
    </source>
</evidence>
<dbReference type="Proteomes" id="UP000325755">
    <property type="component" value="Chromosome"/>
</dbReference>
<dbReference type="GO" id="GO:0005737">
    <property type="term" value="C:cytoplasm"/>
    <property type="evidence" value="ECO:0007669"/>
    <property type="project" value="UniProtKB-ARBA"/>
</dbReference>
<dbReference type="InterPro" id="IPR047863">
    <property type="entry name" value="Ribosomal_uS8_CS"/>
</dbReference>
<evidence type="ECO:0000256" key="2">
    <source>
        <dbReference type="ARBA" id="ARBA00022980"/>
    </source>
</evidence>
<accession>A0A5Q0BNH0</accession>
<dbReference type="HAMAP" id="MF_01302_B">
    <property type="entry name" value="Ribosomal_uS8_B"/>
    <property type="match status" value="1"/>
</dbReference>
<dbReference type="NCBIfam" id="NF001109">
    <property type="entry name" value="PRK00136.1"/>
    <property type="match status" value="1"/>
</dbReference>
<dbReference type="SUPFAM" id="SSF56047">
    <property type="entry name" value="Ribosomal protein S8"/>
    <property type="match status" value="1"/>
</dbReference>
<evidence type="ECO:0000256" key="7">
    <source>
        <dbReference type="RuleBase" id="RU003660"/>
    </source>
</evidence>
<dbReference type="Pfam" id="PF00410">
    <property type="entry name" value="Ribosomal_S8"/>
    <property type="match status" value="1"/>
</dbReference>
<dbReference type="OrthoDB" id="9802617at2"/>
<dbReference type="GO" id="GO:0003735">
    <property type="term" value="F:structural constituent of ribosome"/>
    <property type="evidence" value="ECO:0007669"/>
    <property type="project" value="InterPro"/>
</dbReference>
<dbReference type="AlphaFoldDB" id="A0A5Q0BNH0"/>
<dbReference type="InParanoid" id="A0A5Q0BNH0"/>
<dbReference type="GO" id="GO:0006412">
    <property type="term" value="P:translation"/>
    <property type="evidence" value="ECO:0007669"/>
    <property type="project" value="UniProtKB-UniRule"/>
</dbReference>
<comment type="similarity">
    <text evidence="1 6 7">Belongs to the universal ribosomal protein uS8 family.</text>
</comment>
<dbReference type="RefSeq" id="WP_153249630.1">
    <property type="nucleotide sequence ID" value="NZ_CP044205.1"/>
</dbReference>
<keyword evidence="9" id="KW-1185">Reference proteome</keyword>
<dbReference type="FunCoup" id="A0A5Q0BNH0">
    <property type="interactions" value="577"/>
</dbReference>
<protein>
    <recommendedName>
        <fullName evidence="4 6">Small ribosomal subunit protein uS8</fullName>
    </recommendedName>
</protein>
<comment type="function">
    <text evidence="6">One of the primary rRNA binding proteins, it binds directly to 16S rRNA central domain where it helps coordinate assembly of the platform of the 30S subunit.</text>
</comment>
<evidence type="ECO:0000256" key="4">
    <source>
        <dbReference type="ARBA" id="ARBA00035258"/>
    </source>
</evidence>
<dbReference type="Gene3D" id="3.30.1370.30">
    <property type="match status" value="1"/>
</dbReference>
<sequence>MSMSDPLADMFSRIMNGQAAGKTELTLPGSSLKASVCKVLRDEGYIGDYALIKEGNKSILNISLKYYKGLPVIEHLSRVSKPGRRIYRGSQELPKVLGGLGVAIVTTSKGVMTDRAAREQGYGGEVLCVVS</sequence>
<dbReference type="GO" id="GO:0019843">
    <property type="term" value="F:rRNA binding"/>
    <property type="evidence" value="ECO:0007669"/>
    <property type="project" value="UniProtKB-UniRule"/>
</dbReference>
<evidence type="ECO:0000256" key="1">
    <source>
        <dbReference type="ARBA" id="ARBA00006471"/>
    </source>
</evidence>
<name>A0A5Q0BNH0_9GAMM</name>
<proteinExistence type="inferred from homology"/>